<dbReference type="AlphaFoldDB" id="A0A9W3B8T8"/>
<evidence type="ECO:0000313" key="13">
    <source>
        <dbReference type="RefSeq" id="XP_055895863.1"/>
    </source>
</evidence>
<feature type="transmembrane region" description="Helical" evidence="10">
    <location>
        <begin position="203"/>
        <end position="226"/>
    </location>
</feature>
<dbReference type="RefSeq" id="XP_055895863.1">
    <property type="nucleotide sequence ID" value="XM_056039888.1"/>
</dbReference>
<organism evidence="12 13">
    <name type="scientific">Biomphalaria glabrata</name>
    <name type="common">Bloodfluke planorb</name>
    <name type="synonym">Freshwater snail</name>
    <dbReference type="NCBI Taxonomy" id="6526"/>
    <lineage>
        <taxon>Eukaryota</taxon>
        <taxon>Metazoa</taxon>
        <taxon>Spiralia</taxon>
        <taxon>Lophotrochozoa</taxon>
        <taxon>Mollusca</taxon>
        <taxon>Gastropoda</taxon>
        <taxon>Heterobranchia</taxon>
        <taxon>Euthyneura</taxon>
        <taxon>Panpulmonata</taxon>
        <taxon>Hygrophila</taxon>
        <taxon>Lymnaeoidea</taxon>
        <taxon>Planorbidae</taxon>
        <taxon>Biomphalaria</taxon>
    </lineage>
</organism>
<dbReference type="Pfam" id="PF00001">
    <property type="entry name" value="7tm_1"/>
    <property type="match status" value="1"/>
</dbReference>
<accession>A0A9W3B8T8</accession>
<dbReference type="InterPro" id="IPR000276">
    <property type="entry name" value="GPCR_Rhodpsn"/>
</dbReference>
<dbReference type="InterPro" id="IPR050569">
    <property type="entry name" value="TAAR"/>
</dbReference>
<dbReference type="PROSITE" id="PS50262">
    <property type="entry name" value="G_PROTEIN_RECEP_F1_2"/>
    <property type="match status" value="1"/>
</dbReference>
<evidence type="ECO:0000256" key="5">
    <source>
        <dbReference type="ARBA" id="ARBA00023040"/>
    </source>
</evidence>
<keyword evidence="8 9" id="KW-0807">Transducer</keyword>
<evidence type="ECO:0000256" key="2">
    <source>
        <dbReference type="ARBA" id="ARBA00022475"/>
    </source>
</evidence>
<evidence type="ECO:0000256" key="6">
    <source>
        <dbReference type="ARBA" id="ARBA00023136"/>
    </source>
</evidence>
<feature type="transmembrane region" description="Helical" evidence="10">
    <location>
        <begin position="295"/>
        <end position="317"/>
    </location>
</feature>
<keyword evidence="7 9" id="KW-0675">Receptor</keyword>
<evidence type="ECO:0000256" key="9">
    <source>
        <dbReference type="RuleBase" id="RU000688"/>
    </source>
</evidence>
<evidence type="ECO:0000313" key="12">
    <source>
        <dbReference type="Proteomes" id="UP001165740"/>
    </source>
</evidence>
<keyword evidence="2" id="KW-1003">Cell membrane</keyword>
<comment type="subcellular location">
    <subcellularLocation>
        <location evidence="1">Cell membrane</location>
        <topology evidence="1">Multi-pass membrane protein</topology>
    </subcellularLocation>
</comment>
<dbReference type="GO" id="GO:0004930">
    <property type="term" value="F:G protein-coupled receptor activity"/>
    <property type="evidence" value="ECO:0007669"/>
    <property type="project" value="UniProtKB-KW"/>
</dbReference>
<evidence type="ECO:0000256" key="3">
    <source>
        <dbReference type="ARBA" id="ARBA00022692"/>
    </source>
</evidence>
<dbReference type="CDD" id="cd00637">
    <property type="entry name" value="7tm_classA_rhodopsin-like"/>
    <property type="match status" value="1"/>
</dbReference>
<feature type="transmembrane region" description="Helical" evidence="10">
    <location>
        <begin position="43"/>
        <end position="67"/>
    </location>
</feature>
<dbReference type="GeneID" id="129928023"/>
<comment type="similarity">
    <text evidence="9">Belongs to the G-protein coupled receptor 1 family.</text>
</comment>
<dbReference type="Proteomes" id="UP001165740">
    <property type="component" value="Chromosome 9"/>
</dbReference>
<name>A0A9W3B8T8_BIOGL</name>
<dbReference type="GO" id="GO:0005886">
    <property type="term" value="C:plasma membrane"/>
    <property type="evidence" value="ECO:0007669"/>
    <property type="project" value="UniProtKB-SubCell"/>
</dbReference>
<evidence type="ECO:0000256" key="1">
    <source>
        <dbReference type="ARBA" id="ARBA00004651"/>
    </source>
</evidence>
<feature type="transmembrane region" description="Helical" evidence="10">
    <location>
        <begin position="162"/>
        <end position="183"/>
    </location>
</feature>
<keyword evidence="4 10" id="KW-1133">Transmembrane helix</keyword>
<keyword evidence="3 9" id="KW-0812">Transmembrane</keyword>
<dbReference type="PROSITE" id="PS00237">
    <property type="entry name" value="G_PROTEIN_RECEP_F1_1"/>
    <property type="match status" value="1"/>
</dbReference>
<dbReference type="OMA" id="CSANTSD"/>
<sequence length="356" mass="39792">MNTSSDLCAINTSCSANTSDCCVTNTPEDISNLDLNSVTLIDVLLFMFACLLAAFICIGNITAVLAIWHTPSLRSLPNLYVASLACADFIVGLGCILLALFLLPPTRSRLFFRYIHLCVLMQGLNLGMCAVSVLHMTLISVDRFLYIARPYFYERVVKLRPAVVAICAIWTFGVVYSLLPQFIHRPYGDQPVCDVTMVLPIGYLFYSSCTIYFSLVLLIVIMYSFILRTAVVQQKAITAVTVYPDGSKGRNLSTRKSAWKSVKFFFVVFGVFFVCLTPVVVCLGLDYFYNVPGEIYRFLNLVAIMNSGMNFIIFAILKRQFRHTFLKLLGLNVCRKTESNDQVSPLAAVSNTSYLK</sequence>
<dbReference type="PANTHER" id="PTHR24249">
    <property type="entry name" value="HISTAMINE RECEPTOR-RELATED G-PROTEIN COUPLED RECEPTOR"/>
    <property type="match status" value="1"/>
</dbReference>
<evidence type="ECO:0000256" key="4">
    <source>
        <dbReference type="ARBA" id="ARBA00022989"/>
    </source>
</evidence>
<feature type="transmembrane region" description="Helical" evidence="10">
    <location>
        <begin position="264"/>
        <end position="289"/>
    </location>
</feature>
<protein>
    <submittedName>
        <fullName evidence="13">Beta-1 adrenergic receptor-like</fullName>
    </submittedName>
</protein>
<dbReference type="OrthoDB" id="6101402at2759"/>
<keyword evidence="5 9" id="KW-0297">G-protein coupled receptor</keyword>
<dbReference type="SMART" id="SM01381">
    <property type="entry name" value="7TM_GPCR_Srsx"/>
    <property type="match status" value="1"/>
</dbReference>
<keyword evidence="6 10" id="KW-0472">Membrane</keyword>
<dbReference type="SUPFAM" id="SSF81321">
    <property type="entry name" value="Family A G protein-coupled receptor-like"/>
    <property type="match status" value="1"/>
</dbReference>
<evidence type="ECO:0000259" key="11">
    <source>
        <dbReference type="PROSITE" id="PS50262"/>
    </source>
</evidence>
<feature type="transmembrane region" description="Helical" evidence="10">
    <location>
        <begin position="114"/>
        <end position="141"/>
    </location>
</feature>
<keyword evidence="12" id="KW-1185">Reference proteome</keyword>
<dbReference type="Gene3D" id="1.20.1070.10">
    <property type="entry name" value="Rhodopsin 7-helix transmembrane proteins"/>
    <property type="match status" value="1"/>
</dbReference>
<proteinExistence type="inferred from homology"/>
<dbReference type="InterPro" id="IPR017452">
    <property type="entry name" value="GPCR_Rhodpsn_7TM"/>
</dbReference>
<evidence type="ECO:0000256" key="8">
    <source>
        <dbReference type="ARBA" id="ARBA00023224"/>
    </source>
</evidence>
<dbReference type="PRINTS" id="PR00237">
    <property type="entry name" value="GPCRRHODOPSN"/>
</dbReference>
<feature type="transmembrane region" description="Helical" evidence="10">
    <location>
        <begin position="79"/>
        <end position="102"/>
    </location>
</feature>
<feature type="domain" description="G-protein coupled receptors family 1 profile" evidence="11">
    <location>
        <begin position="59"/>
        <end position="314"/>
    </location>
</feature>
<evidence type="ECO:0000256" key="10">
    <source>
        <dbReference type="SAM" id="Phobius"/>
    </source>
</evidence>
<reference evidence="13" key="1">
    <citation type="submission" date="2025-08" db="UniProtKB">
        <authorList>
            <consortium name="RefSeq"/>
        </authorList>
    </citation>
    <scope>IDENTIFICATION</scope>
</reference>
<gene>
    <name evidence="13" type="primary">LOC129928023</name>
</gene>
<evidence type="ECO:0000256" key="7">
    <source>
        <dbReference type="ARBA" id="ARBA00023170"/>
    </source>
</evidence>